<dbReference type="Proteomes" id="UP000316092">
    <property type="component" value="Unassembled WGS sequence"/>
</dbReference>
<feature type="transmembrane region" description="Helical" evidence="12">
    <location>
        <begin position="264"/>
        <end position="285"/>
    </location>
</feature>
<feature type="transmembrane region" description="Helical" evidence="12">
    <location>
        <begin position="75"/>
        <end position="94"/>
    </location>
</feature>
<comment type="subcellular location">
    <subcellularLocation>
        <location evidence="1">Membrane</location>
        <topology evidence="1">Multi-pass membrane protein</topology>
    </subcellularLocation>
</comment>
<gene>
    <name evidence="13" type="ORF">FNU79_06225</name>
</gene>
<dbReference type="RefSeq" id="WP_143720014.1">
    <property type="nucleotide sequence ID" value="NZ_VKDB01000004.1"/>
</dbReference>
<keyword evidence="5 12" id="KW-1133">Transmembrane helix</keyword>
<keyword evidence="7" id="KW-0408">Iron</keyword>
<evidence type="ECO:0000256" key="2">
    <source>
        <dbReference type="ARBA" id="ARBA00022475"/>
    </source>
</evidence>
<name>A0A553V2X7_9DEIO</name>
<dbReference type="InterPro" id="IPR050450">
    <property type="entry name" value="COX15/CtaA_HemeA_synthase"/>
</dbReference>
<feature type="transmembrane region" description="Helical" evidence="12">
    <location>
        <begin position="12"/>
        <end position="34"/>
    </location>
</feature>
<keyword evidence="2" id="KW-1003">Cell membrane</keyword>
<keyword evidence="14" id="KW-1185">Reference proteome</keyword>
<dbReference type="PANTHER" id="PTHR35457">
    <property type="entry name" value="HEME A SYNTHASE"/>
    <property type="match status" value="1"/>
</dbReference>
<dbReference type="EMBL" id="VKDB01000004">
    <property type="protein sequence ID" value="TSA86782.1"/>
    <property type="molecule type" value="Genomic_DNA"/>
</dbReference>
<keyword evidence="8" id="KW-0350">Heme biosynthesis</keyword>
<feature type="transmembrane region" description="Helical" evidence="12">
    <location>
        <begin position="174"/>
        <end position="198"/>
    </location>
</feature>
<sequence>MEQGRAGAGKAQAVKALVGLSWAALAYNVLVILWGAYVRISGSGAGCGAHWPLCDGQVIPRSFTLERVVEFSHRGSSSLSGLLAIAVVALAFFATKRGHPARLGAVWSLGLILFEGVIGGVQVLLGLTAGSTDPARGFVQGLHLANTFLLLGALLLTALWAGGAPRFTLRSQGWLSWGSPLATVLMLLLGMAGAVTALGDKLFVPAPGTPIDTVKRDFGATASIIENLRVIHPALALVVCAYLVWFAGRVLRERLSPMTQRWSYALYGVIGAQMLIGVLNVALKAPGTMQIIHLLFACLMWLITVMVVYSALVTQPMRRVTLKAASA</sequence>
<keyword evidence="9 12" id="KW-0472">Membrane</keyword>
<evidence type="ECO:0000256" key="3">
    <source>
        <dbReference type="ARBA" id="ARBA00022692"/>
    </source>
</evidence>
<evidence type="ECO:0000256" key="7">
    <source>
        <dbReference type="ARBA" id="ARBA00023004"/>
    </source>
</evidence>
<dbReference type="GO" id="GO:0046872">
    <property type="term" value="F:metal ion binding"/>
    <property type="evidence" value="ECO:0007669"/>
    <property type="project" value="UniProtKB-KW"/>
</dbReference>
<evidence type="ECO:0000313" key="13">
    <source>
        <dbReference type="EMBL" id="TSA86782.1"/>
    </source>
</evidence>
<accession>A0A553V2X7</accession>
<keyword evidence="4" id="KW-0479">Metal-binding</keyword>
<evidence type="ECO:0000256" key="9">
    <source>
        <dbReference type="ARBA" id="ARBA00023136"/>
    </source>
</evidence>
<evidence type="ECO:0000256" key="4">
    <source>
        <dbReference type="ARBA" id="ARBA00022723"/>
    </source>
</evidence>
<keyword evidence="6" id="KW-0560">Oxidoreductase</keyword>
<feature type="transmembrane region" description="Helical" evidence="12">
    <location>
        <begin position="291"/>
        <end position="313"/>
    </location>
</feature>
<dbReference type="Pfam" id="PF02628">
    <property type="entry name" value="COX15-CtaA"/>
    <property type="match status" value="1"/>
</dbReference>
<evidence type="ECO:0000313" key="14">
    <source>
        <dbReference type="Proteomes" id="UP000316092"/>
    </source>
</evidence>
<dbReference type="GO" id="GO:0016491">
    <property type="term" value="F:oxidoreductase activity"/>
    <property type="evidence" value="ECO:0007669"/>
    <property type="project" value="UniProtKB-KW"/>
</dbReference>
<evidence type="ECO:0000256" key="1">
    <source>
        <dbReference type="ARBA" id="ARBA00004141"/>
    </source>
</evidence>
<evidence type="ECO:0000256" key="10">
    <source>
        <dbReference type="ARBA" id="ARBA00023157"/>
    </source>
</evidence>
<keyword evidence="3 12" id="KW-0812">Transmembrane</keyword>
<comment type="caution">
    <text evidence="13">The sequence shown here is derived from an EMBL/GenBank/DDBJ whole genome shotgun (WGS) entry which is preliminary data.</text>
</comment>
<evidence type="ECO:0000256" key="11">
    <source>
        <dbReference type="ARBA" id="ARBA00023444"/>
    </source>
</evidence>
<feature type="transmembrane region" description="Helical" evidence="12">
    <location>
        <begin position="106"/>
        <end position="129"/>
    </location>
</feature>
<feature type="transmembrane region" description="Helical" evidence="12">
    <location>
        <begin position="230"/>
        <end position="252"/>
    </location>
</feature>
<dbReference type="GO" id="GO:0006784">
    <property type="term" value="P:heme A biosynthetic process"/>
    <property type="evidence" value="ECO:0007669"/>
    <property type="project" value="InterPro"/>
</dbReference>
<dbReference type="AlphaFoldDB" id="A0A553V2X7"/>
<evidence type="ECO:0000256" key="6">
    <source>
        <dbReference type="ARBA" id="ARBA00023002"/>
    </source>
</evidence>
<evidence type="ECO:0000256" key="8">
    <source>
        <dbReference type="ARBA" id="ARBA00023133"/>
    </source>
</evidence>
<feature type="transmembrane region" description="Helical" evidence="12">
    <location>
        <begin position="141"/>
        <end position="162"/>
    </location>
</feature>
<organism evidence="13 14">
    <name type="scientific">Deinococcus detaillensis</name>
    <dbReference type="NCBI Taxonomy" id="2592048"/>
    <lineage>
        <taxon>Bacteria</taxon>
        <taxon>Thermotogati</taxon>
        <taxon>Deinococcota</taxon>
        <taxon>Deinococci</taxon>
        <taxon>Deinococcales</taxon>
        <taxon>Deinococcaceae</taxon>
        <taxon>Deinococcus</taxon>
    </lineage>
</organism>
<dbReference type="GO" id="GO:0016020">
    <property type="term" value="C:membrane"/>
    <property type="evidence" value="ECO:0007669"/>
    <property type="project" value="UniProtKB-SubCell"/>
</dbReference>
<keyword evidence="10" id="KW-1015">Disulfide bond</keyword>
<proteinExistence type="predicted"/>
<dbReference type="PANTHER" id="PTHR35457:SF1">
    <property type="entry name" value="HEME A SYNTHASE"/>
    <property type="match status" value="1"/>
</dbReference>
<dbReference type="OrthoDB" id="9816428at2"/>
<protein>
    <submittedName>
        <fullName evidence="13">Heme A synthase</fullName>
    </submittedName>
</protein>
<dbReference type="InterPro" id="IPR003780">
    <property type="entry name" value="COX15/CtaA_fam"/>
</dbReference>
<comment type="pathway">
    <text evidence="11">Porphyrin-containing compound metabolism.</text>
</comment>
<evidence type="ECO:0000256" key="12">
    <source>
        <dbReference type="SAM" id="Phobius"/>
    </source>
</evidence>
<evidence type="ECO:0000256" key="5">
    <source>
        <dbReference type="ARBA" id="ARBA00022989"/>
    </source>
</evidence>
<reference evidence="13 14" key="1">
    <citation type="submission" date="2019-07" db="EMBL/GenBank/DDBJ databases">
        <title>Deinococcus detaillus sp. nov., isolated from humus soil in Antarctica.</title>
        <authorList>
            <person name="Zhang K."/>
        </authorList>
    </citation>
    <scope>NUCLEOTIDE SEQUENCE [LARGE SCALE GENOMIC DNA]</scope>
    <source>
        <strain evidence="13 14">H1</strain>
    </source>
</reference>